<gene>
    <name evidence="2" type="ordered locus">Celf_0707</name>
</gene>
<dbReference type="KEGG" id="cfi:Celf_0707"/>
<sequence length="139" mass="14388">MSRRKAWAASVMALAVAAAFAHQTGGGELDGDTLARWQSTRLVGVALPAVGWQEEGDVIVHRLAQLGYGVRVHYAADAPTQVTQVRALLDGGAHALVAVPVDSGSLDDVLAQARTQGVVVVPYDDEVAHDVQLALGGAA</sequence>
<feature type="chain" id="PRO_5038660199" description="Periplasmic binding protein domain-containing protein" evidence="1">
    <location>
        <begin position="22"/>
        <end position="139"/>
    </location>
</feature>
<dbReference type="EMBL" id="CP002666">
    <property type="protein sequence ID" value="AEE44847.1"/>
    <property type="molecule type" value="Genomic_DNA"/>
</dbReference>
<dbReference type="InterPro" id="IPR028082">
    <property type="entry name" value="Peripla_BP_I"/>
</dbReference>
<evidence type="ECO:0008006" key="4">
    <source>
        <dbReference type="Google" id="ProtNLM"/>
    </source>
</evidence>
<dbReference type="AlphaFoldDB" id="F4GZC6"/>
<name>F4GZC6_CELFA</name>
<protein>
    <recommendedName>
        <fullName evidence="4">Periplasmic binding protein domain-containing protein</fullName>
    </recommendedName>
</protein>
<dbReference type="STRING" id="590998.Celf_0707"/>
<proteinExistence type="predicted"/>
<dbReference type="Gene3D" id="3.40.50.2300">
    <property type="match status" value="1"/>
</dbReference>
<dbReference type="HOGENOM" id="CLU_1841524_0_0_11"/>
<dbReference type="Proteomes" id="UP000008460">
    <property type="component" value="Chromosome"/>
</dbReference>
<dbReference type="RefSeq" id="WP_013769876.1">
    <property type="nucleotide sequence ID" value="NC_015514.1"/>
</dbReference>
<reference evidence="2 3" key="1">
    <citation type="submission" date="2011-04" db="EMBL/GenBank/DDBJ databases">
        <title>Complete sequence of Cellulomonas fimi ATCC 484.</title>
        <authorList>
            <consortium name="US DOE Joint Genome Institute"/>
            <person name="Lucas S."/>
            <person name="Han J."/>
            <person name="Lapidus A."/>
            <person name="Cheng J.-F."/>
            <person name="Goodwin L."/>
            <person name="Pitluck S."/>
            <person name="Peters L."/>
            <person name="Chertkov O."/>
            <person name="Detter J.C."/>
            <person name="Han C."/>
            <person name="Tapia R."/>
            <person name="Land M."/>
            <person name="Hauser L."/>
            <person name="Kyrpides N."/>
            <person name="Ivanova N."/>
            <person name="Ovchinnikova G."/>
            <person name="Pagani I."/>
            <person name="Mead D."/>
            <person name="Brumm P."/>
            <person name="Woyke T."/>
        </authorList>
    </citation>
    <scope>NUCLEOTIDE SEQUENCE [LARGE SCALE GENOMIC DNA]</scope>
    <source>
        <strain evidence="3">ATCC 484 / DSM 20113 / JCM 1341 / NBRC 15513 / NCIMB 8980 / NCTC 7547</strain>
    </source>
</reference>
<accession>F4GZC6</accession>
<evidence type="ECO:0000313" key="3">
    <source>
        <dbReference type="Proteomes" id="UP000008460"/>
    </source>
</evidence>
<evidence type="ECO:0000256" key="1">
    <source>
        <dbReference type="SAM" id="SignalP"/>
    </source>
</evidence>
<organism evidence="2 3">
    <name type="scientific">Cellulomonas fimi (strain ATCC 484 / DSM 20113 / JCM 1341 / CCUG 24087 / LMG 16345 / NBRC 15513 / NCIMB 8980 / NCTC 7547 / NRS-133)</name>
    <dbReference type="NCBI Taxonomy" id="590998"/>
    <lineage>
        <taxon>Bacteria</taxon>
        <taxon>Bacillati</taxon>
        <taxon>Actinomycetota</taxon>
        <taxon>Actinomycetes</taxon>
        <taxon>Micrococcales</taxon>
        <taxon>Cellulomonadaceae</taxon>
        <taxon>Cellulomonas</taxon>
    </lineage>
</organism>
<dbReference type="eggNOG" id="COG4213">
    <property type="taxonomic scope" value="Bacteria"/>
</dbReference>
<dbReference type="SUPFAM" id="SSF53822">
    <property type="entry name" value="Periplasmic binding protein-like I"/>
    <property type="match status" value="1"/>
</dbReference>
<keyword evidence="3" id="KW-1185">Reference proteome</keyword>
<feature type="signal peptide" evidence="1">
    <location>
        <begin position="1"/>
        <end position="21"/>
    </location>
</feature>
<keyword evidence="1" id="KW-0732">Signal</keyword>
<evidence type="ECO:0000313" key="2">
    <source>
        <dbReference type="EMBL" id="AEE44847.1"/>
    </source>
</evidence>